<dbReference type="HAMAP" id="MF_00472">
    <property type="entry name" value="UbiG"/>
    <property type="match status" value="1"/>
</dbReference>
<dbReference type="Pfam" id="PF13489">
    <property type="entry name" value="Methyltransf_23"/>
    <property type="match status" value="1"/>
</dbReference>
<comment type="cofactor">
    <cofactor evidence="5">
        <name>Mg(2+)</name>
        <dbReference type="ChEBI" id="CHEBI:18420"/>
    </cofactor>
</comment>
<evidence type="ECO:0000313" key="7">
    <source>
        <dbReference type="Proteomes" id="UP001149813"/>
    </source>
</evidence>
<evidence type="ECO:0000313" key="6">
    <source>
        <dbReference type="EMBL" id="KAJ1724575.1"/>
    </source>
</evidence>
<dbReference type="EC" id="2.1.1.-" evidence="5"/>
<dbReference type="EC" id="2.1.1.114" evidence="5"/>
<dbReference type="InterPro" id="IPR029063">
    <property type="entry name" value="SAM-dependent_MTases_sf"/>
</dbReference>
<comment type="catalytic activity">
    <reaction evidence="5">
        <text>a 3-demethylubiquinone + S-adenosyl-L-methionine = a ubiquinone + S-adenosyl-L-homocysteine</text>
        <dbReference type="Rhea" id="RHEA:81215"/>
        <dbReference type="Rhea" id="RHEA-COMP:9565"/>
        <dbReference type="Rhea" id="RHEA-COMP:19654"/>
        <dbReference type="ChEBI" id="CHEBI:16389"/>
        <dbReference type="ChEBI" id="CHEBI:57856"/>
        <dbReference type="ChEBI" id="CHEBI:59789"/>
        <dbReference type="ChEBI" id="CHEBI:231825"/>
    </reaction>
</comment>
<dbReference type="AlphaFoldDB" id="A0A9W7Y706"/>
<gene>
    <name evidence="5 6" type="primary">COQ3</name>
    <name evidence="6" type="ORF">LPJ53_001165</name>
</gene>
<dbReference type="SUPFAM" id="SSF53335">
    <property type="entry name" value="S-adenosyl-L-methionine-dependent methyltransferases"/>
    <property type="match status" value="1"/>
</dbReference>
<dbReference type="EC" id="2.1.1.64" evidence="5"/>
<accession>A0A9W7Y706</accession>
<dbReference type="PANTHER" id="PTHR43464">
    <property type="entry name" value="METHYLTRANSFERASE"/>
    <property type="match status" value="1"/>
</dbReference>
<comment type="similarity">
    <text evidence="5">Belongs to the class I-like SAM-binding methyltransferase superfamily. UbiG/COQ3 family.</text>
</comment>
<keyword evidence="5" id="KW-0460">Magnesium</keyword>
<feature type="binding site" evidence="5">
    <location>
        <position position="101"/>
    </location>
    <ligand>
        <name>S-adenosyl-L-methionine</name>
        <dbReference type="ChEBI" id="CHEBI:59789"/>
    </ligand>
</feature>
<feature type="binding site" evidence="5">
    <location>
        <position position="175"/>
    </location>
    <ligand>
        <name>Mg(2+)</name>
        <dbReference type="ChEBI" id="CHEBI:18420"/>
    </ligand>
</feature>
<dbReference type="GO" id="GO:0010420">
    <property type="term" value="F:polyprenyldihydroxybenzoate methyltransferase activity"/>
    <property type="evidence" value="ECO:0007669"/>
    <property type="project" value="UniProtKB-UniRule"/>
</dbReference>
<name>A0A9W7Y706_9FUNG</name>
<evidence type="ECO:0000256" key="2">
    <source>
        <dbReference type="ARBA" id="ARBA00022679"/>
    </source>
</evidence>
<comment type="caution">
    <text evidence="6">The sequence shown here is derived from an EMBL/GenBank/DDBJ whole genome shotgun (WGS) entry which is preliminary data.</text>
</comment>
<feature type="binding site" evidence="5">
    <location>
        <position position="170"/>
    </location>
    <ligand>
        <name>S-adenosyl-L-methionine</name>
        <dbReference type="ChEBI" id="CHEBI:59789"/>
    </ligand>
</feature>
<comment type="catalytic activity">
    <reaction evidence="5">
        <text>a 3,4-dihydroxy-5-(all-trans-polyprenyl)benzoate + S-adenosyl-L-methionine = a 4-hydroxy-3-methoxy-5-(all-trans-polyprenyl)benzoate + S-adenosyl-L-homocysteine + H(+)</text>
        <dbReference type="Rhea" id="RHEA:44452"/>
        <dbReference type="Rhea" id="RHEA-COMP:10930"/>
        <dbReference type="Rhea" id="RHEA-COMP:10931"/>
        <dbReference type="ChEBI" id="CHEBI:15378"/>
        <dbReference type="ChEBI" id="CHEBI:57856"/>
        <dbReference type="ChEBI" id="CHEBI:59789"/>
        <dbReference type="ChEBI" id="CHEBI:64694"/>
        <dbReference type="ChEBI" id="CHEBI:84443"/>
        <dbReference type="EC" id="2.1.1.114"/>
    </reaction>
</comment>
<evidence type="ECO:0000256" key="1">
    <source>
        <dbReference type="ARBA" id="ARBA00022603"/>
    </source>
</evidence>
<keyword evidence="5" id="KW-0999">Mitochondrion inner membrane</keyword>
<dbReference type="PANTHER" id="PTHR43464:SF19">
    <property type="entry name" value="UBIQUINONE BIOSYNTHESIS O-METHYLTRANSFERASE, MITOCHONDRIAL"/>
    <property type="match status" value="1"/>
</dbReference>
<dbReference type="GO" id="GO:0046872">
    <property type="term" value="F:metal ion binding"/>
    <property type="evidence" value="ECO:0007669"/>
    <property type="project" value="UniProtKB-KW"/>
</dbReference>
<dbReference type="CDD" id="cd02440">
    <property type="entry name" value="AdoMet_MTases"/>
    <property type="match status" value="1"/>
</dbReference>
<feature type="binding site" evidence="5">
    <location>
        <position position="122"/>
    </location>
    <ligand>
        <name>S-adenosyl-L-methionine</name>
        <dbReference type="ChEBI" id="CHEBI:59789"/>
    </ligand>
</feature>
<keyword evidence="2 5" id="KW-0808">Transferase</keyword>
<evidence type="ECO:0000256" key="4">
    <source>
        <dbReference type="ARBA" id="ARBA00022691"/>
    </source>
</evidence>
<keyword evidence="5" id="KW-0496">Mitochondrion</keyword>
<dbReference type="Gene3D" id="3.40.50.150">
    <property type="entry name" value="Vaccinia Virus protein VP39"/>
    <property type="match status" value="1"/>
</dbReference>
<protein>
    <recommendedName>
        <fullName evidence="5">Ubiquinone biosynthesis O-methyltransferase, mitochondrial</fullName>
    </recommendedName>
    <alternativeName>
        <fullName evidence="5">3-demethylubiquinol 3-O-methyltransferase</fullName>
        <ecNumber evidence="5">2.1.1.64</ecNumber>
    </alternativeName>
    <alternativeName>
        <fullName evidence="5">3-demethylubiquinone 3-O-methyltransferase</fullName>
        <ecNumber evidence="5">2.1.1.-</ecNumber>
    </alternativeName>
    <alternativeName>
        <fullName evidence="5">Polyprenyldihydroxybenzoate methyltransferase</fullName>
        <ecNumber evidence="5">2.1.1.114</ecNumber>
    </alternativeName>
</protein>
<dbReference type="GO" id="GO:0061542">
    <property type="term" value="F:3-demethylubiquinol 3-O-methyltransferase activity"/>
    <property type="evidence" value="ECO:0007669"/>
    <property type="project" value="UniProtKB-UniRule"/>
</dbReference>
<reference evidence="6" key="1">
    <citation type="submission" date="2022-07" db="EMBL/GenBank/DDBJ databases">
        <title>Phylogenomic reconstructions and comparative analyses of Kickxellomycotina fungi.</title>
        <authorList>
            <person name="Reynolds N.K."/>
            <person name="Stajich J.E."/>
            <person name="Barry K."/>
            <person name="Grigoriev I.V."/>
            <person name="Crous P."/>
            <person name="Smith M.E."/>
        </authorList>
    </citation>
    <scope>NUCLEOTIDE SEQUENCE</scope>
    <source>
        <strain evidence="6">NBRC 32514</strain>
    </source>
</reference>
<sequence length="291" mass="32131">MLRQLATRTGPRSSQHLRRAFFSQQPLNAPDLSTETSPSVNQDELDKFRHISASWWDAQGPFKYLHTMNHARTRYIRDRLMDLGILTRNQQEERPLAIDVGCGGGLATEALGRLGLSALGIDAAQENVSAARAHLSTADPLLAPHVHYRRMTSEQAVAENLGPFSCVTSLEVIEHVEHPTDFVRSLVDLAAPGAPIFLSTMNRSAVAWLVDILVPEYILGSVPKGTHRLETFVPPDELRDILRAAGAETIDVRGLVLDPLANRCHVVDRHWGPFSNVGVQANYILCAVKNK</sequence>
<comment type="catalytic activity">
    <reaction evidence="5">
        <text>a 3-demethylubiquinol + S-adenosyl-L-methionine = a ubiquinol + S-adenosyl-L-homocysteine + H(+)</text>
        <dbReference type="Rhea" id="RHEA:44380"/>
        <dbReference type="Rhea" id="RHEA-COMP:9566"/>
        <dbReference type="Rhea" id="RHEA-COMP:10914"/>
        <dbReference type="ChEBI" id="CHEBI:15378"/>
        <dbReference type="ChEBI" id="CHEBI:17976"/>
        <dbReference type="ChEBI" id="CHEBI:57856"/>
        <dbReference type="ChEBI" id="CHEBI:59789"/>
        <dbReference type="ChEBI" id="CHEBI:84422"/>
        <dbReference type="EC" id="2.1.1.64"/>
    </reaction>
</comment>
<dbReference type="NCBIfam" id="TIGR01983">
    <property type="entry name" value="UbiG"/>
    <property type="match status" value="1"/>
</dbReference>
<keyword evidence="1 5" id="KW-0489">Methyltransferase</keyword>
<keyword evidence="5" id="KW-0479">Metal-binding</keyword>
<organism evidence="6 7">
    <name type="scientific">Coemansia erecta</name>
    <dbReference type="NCBI Taxonomy" id="147472"/>
    <lineage>
        <taxon>Eukaryota</taxon>
        <taxon>Fungi</taxon>
        <taxon>Fungi incertae sedis</taxon>
        <taxon>Zoopagomycota</taxon>
        <taxon>Kickxellomycotina</taxon>
        <taxon>Kickxellomycetes</taxon>
        <taxon>Kickxellales</taxon>
        <taxon>Kickxellaceae</taxon>
        <taxon>Coemansia</taxon>
    </lineage>
</organism>
<feature type="binding site" evidence="5">
    <location>
        <position position="171"/>
    </location>
    <ligand>
        <name>Mg(2+)</name>
        <dbReference type="ChEBI" id="CHEBI:18420"/>
    </ligand>
</feature>
<evidence type="ECO:0000256" key="3">
    <source>
        <dbReference type="ARBA" id="ARBA00022688"/>
    </source>
</evidence>
<feature type="binding site" evidence="5">
    <location>
        <position position="72"/>
    </location>
    <ligand>
        <name>S-adenosyl-L-methionine</name>
        <dbReference type="ChEBI" id="CHEBI:59789"/>
    </ligand>
</feature>
<comment type="pathway">
    <text evidence="5">Cofactor biosynthesis; ubiquinone biosynthesis.</text>
</comment>
<keyword evidence="7" id="KW-1185">Reference proteome</keyword>
<comment type="function">
    <text evidence="5">O-methyltransferase required for two non-consecutive steps during ubiquinone biosynthesis. Catalyzes the 2 O-methylation of 3,4-dihydroxy-5-(all-trans-polyprenyl)benzoic acid into 4-hydroxy-3-methoxy-5-(all-trans-polyprenyl)benzoic acid. Also catalyzes the last step of ubiquinone biosynthesis by mediating methylation of 3-demethylubiquinone into ubiquinone. Also able to mediate the methylation of 3-demethylubiquinol into ubiquinol.</text>
</comment>
<dbReference type="GO" id="GO:0031314">
    <property type="term" value="C:extrinsic component of mitochondrial inner membrane"/>
    <property type="evidence" value="ECO:0007669"/>
    <property type="project" value="UniProtKB-UniRule"/>
</dbReference>
<keyword evidence="5" id="KW-0472">Membrane</keyword>
<dbReference type="OrthoDB" id="3265906at2759"/>
<evidence type="ECO:0000256" key="5">
    <source>
        <dbReference type="HAMAP-Rule" id="MF_03190"/>
    </source>
</evidence>
<feature type="binding site" evidence="5">
    <location>
        <position position="174"/>
    </location>
    <ligand>
        <name>Mg(2+)</name>
        <dbReference type="ChEBI" id="CHEBI:18420"/>
    </ligand>
</feature>
<proteinExistence type="inferred from homology"/>
<dbReference type="Proteomes" id="UP001149813">
    <property type="component" value="Unassembled WGS sequence"/>
</dbReference>
<dbReference type="GO" id="GO:0032259">
    <property type="term" value="P:methylation"/>
    <property type="evidence" value="ECO:0007669"/>
    <property type="project" value="UniProtKB-KW"/>
</dbReference>
<dbReference type="EMBL" id="JANBOJ010000027">
    <property type="protein sequence ID" value="KAJ1724575.1"/>
    <property type="molecule type" value="Genomic_DNA"/>
</dbReference>
<comment type="subcellular location">
    <subcellularLocation>
        <location evidence="5">Mitochondrion inner membrane</location>
        <topology evidence="5">Peripheral membrane protein</topology>
        <orientation evidence="5">Matrix side</orientation>
    </subcellularLocation>
</comment>
<dbReference type="InterPro" id="IPR010233">
    <property type="entry name" value="UbiG_MeTrfase"/>
</dbReference>
<comment type="subunit">
    <text evidence="5">Component of a multi-subunit COQ enzyme complex, composed of at least COQ3, COQ4, COQ5, COQ6, COQ7 and COQ9.</text>
</comment>
<keyword evidence="4 5" id="KW-0949">S-adenosyl-L-methionine</keyword>
<keyword evidence="3 5" id="KW-0831">Ubiquinone biosynthesis</keyword>